<gene>
    <name evidence="1" type="ORF">F4556_004528</name>
</gene>
<evidence type="ECO:0008006" key="3">
    <source>
        <dbReference type="Google" id="ProtNLM"/>
    </source>
</evidence>
<dbReference type="SUPFAM" id="SSF160631">
    <property type="entry name" value="SMI1/KNR4-like"/>
    <property type="match status" value="1"/>
</dbReference>
<keyword evidence="2" id="KW-1185">Reference proteome</keyword>
<dbReference type="AlphaFoldDB" id="A0A7W7SEJ7"/>
<proteinExistence type="predicted"/>
<accession>A0A7W7SEJ7</accession>
<comment type="caution">
    <text evidence="1">The sequence shown here is derived from an EMBL/GenBank/DDBJ whole genome shotgun (WGS) entry which is preliminary data.</text>
</comment>
<name>A0A7W7SEJ7_9ACTN</name>
<dbReference type="EMBL" id="JACHJR010000001">
    <property type="protein sequence ID" value="MBB4948993.1"/>
    <property type="molecule type" value="Genomic_DNA"/>
</dbReference>
<sequence>MEGLLMHPSVARLVELMPPHPDAGDALDWDEATRRWGTDFPTDYRDFVSLYGGGSIGFGFHIGLPLAVATGVRGPMTFEGLNEYGYGLLNLEPDEDPELRGRISWATDCSANHAFWNTSDPDPDRWTTLVLSGYGEWTDHGCGMVDFLVGLMTEEITGMGGFSPERPIFLNWREERRLREAGIDPWPHT</sequence>
<protein>
    <recommendedName>
        <fullName evidence="3">Knr4/Smi1-like domain-containing protein</fullName>
    </recommendedName>
</protein>
<evidence type="ECO:0000313" key="1">
    <source>
        <dbReference type="EMBL" id="MBB4948993.1"/>
    </source>
</evidence>
<organism evidence="1 2">
    <name type="scientific">Kitasatospora gansuensis</name>
    <dbReference type="NCBI Taxonomy" id="258050"/>
    <lineage>
        <taxon>Bacteria</taxon>
        <taxon>Bacillati</taxon>
        <taxon>Actinomycetota</taxon>
        <taxon>Actinomycetes</taxon>
        <taxon>Kitasatosporales</taxon>
        <taxon>Streptomycetaceae</taxon>
        <taxon>Kitasatospora</taxon>
    </lineage>
</organism>
<dbReference type="InterPro" id="IPR037883">
    <property type="entry name" value="Knr4/Smi1-like_sf"/>
</dbReference>
<dbReference type="Proteomes" id="UP000573327">
    <property type="component" value="Unassembled WGS sequence"/>
</dbReference>
<evidence type="ECO:0000313" key="2">
    <source>
        <dbReference type="Proteomes" id="UP000573327"/>
    </source>
</evidence>
<reference evidence="1 2" key="1">
    <citation type="submission" date="2020-08" db="EMBL/GenBank/DDBJ databases">
        <title>Sequencing the genomes of 1000 actinobacteria strains.</title>
        <authorList>
            <person name="Klenk H.-P."/>
        </authorList>
    </citation>
    <scope>NUCLEOTIDE SEQUENCE [LARGE SCALE GENOMIC DNA]</scope>
    <source>
        <strain evidence="1 2">DSM 44786</strain>
    </source>
</reference>